<dbReference type="NCBIfam" id="TIGR00229">
    <property type="entry name" value="sensory_box"/>
    <property type="match status" value="1"/>
</dbReference>
<dbReference type="InterPro" id="IPR004358">
    <property type="entry name" value="Sig_transdc_His_kin-like_C"/>
</dbReference>
<dbReference type="InterPro" id="IPR035965">
    <property type="entry name" value="PAS-like_dom_sf"/>
</dbReference>
<evidence type="ECO:0000313" key="8">
    <source>
        <dbReference type="Proteomes" id="UP000017753"/>
    </source>
</evidence>
<sequence>MLLTSQNGQIASANAALCRMLGYRHEALVGMRFQQLLTREANTLHQLYWQPLIGQLGAVASVKFDFVHRLGFTLPLMSNAIACPRLNGIVHELTVFNLEGSRYEHDLLCARLLAERCLAKNLQAQRALLSRSSPCVLRRPEPSQSLLEAQMLAIVSHDLRTPLHAIGMAADLLGRRSHAADSPRLLRVISRSVTRAQRLVAALLDFTLIQAGRGITIESKEADLPHAVEGCLDELRLTFPGRQFNYQHSGGRSVWFDTDRLYQMIGNLVANAVAYGDPRTSVDVTSCVEDTTATLTVHNSGPPVPLDLLEHMFEPLVRGEQQLAGATSIGLGLFIVSQIAKAHAGCVSVVSTQQGGTTFTVRLSQQSTGTGSTLTSVTPSRSSLGSFHAV</sequence>
<feature type="region of interest" description="Disordered" evidence="4">
    <location>
        <begin position="368"/>
        <end position="390"/>
    </location>
</feature>
<dbReference type="SUPFAM" id="SSF47384">
    <property type="entry name" value="Homodimeric domain of signal transducing histidine kinase"/>
    <property type="match status" value="1"/>
</dbReference>
<keyword evidence="7" id="KW-0418">Kinase</keyword>
<evidence type="ECO:0000256" key="4">
    <source>
        <dbReference type="SAM" id="MobiDB-lite"/>
    </source>
</evidence>
<keyword evidence="3" id="KW-0597">Phosphoprotein</keyword>
<keyword evidence="7" id="KW-0808">Transferase</keyword>
<organism evidence="7 8">
    <name type="scientific">Pseudomonas putida S12</name>
    <dbReference type="NCBI Taxonomy" id="1215087"/>
    <lineage>
        <taxon>Bacteria</taxon>
        <taxon>Pseudomonadati</taxon>
        <taxon>Pseudomonadota</taxon>
        <taxon>Gammaproteobacteria</taxon>
        <taxon>Pseudomonadales</taxon>
        <taxon>Pseudomonadaceae</taxon>
        <taxon>Pseudomonas</taxon>
    </lineage>
</organism>
<dbReference type="Gene3D" id="3.30.450.20">
    <property type="entry name" value="PAS domain"/>
    <property type="match status" value="1"/>
</dbReference>
<evidence type="ECO:0000259" key="6">
    <source>
        <dbReference type="PROSITE" id="PS50112"/>
    </source>
</evidence>
<dbReference type="AlphaFoldDB" id="A0AA34WTR8"/>
<name>A0AA34WTR8_PSEPU</name>
<dbReference type="Pfam" id="PF00512">
    <property type="entry name" value="HisKA"/>
    <property type="match status" value="1"/>
</dbReference>
<dbReference type="CDD" id="cd00082">
    <property type="entry name" value="HisKA"/>
    <property type="match status" value="1"/>
</dbReference>
<dbReference type="PANTHER" id="PTHR43547">
    <property type="entry name" value="TWO-COMPONENT HISTIDINE KINASE"/>
    <property type="match status" value="1"/>
</dbReference>
<dbReference type="InterPro" id="IPR003594">
    <property type="entry name" value="HATPase_dom"/>
</dbReference>
<feature type="compositionally biased region" description="Polar residues" evidence="4">
    <location>
        <begin position="377"/>
        <end position="390"/>
    </location>
</feature>
<evidence type="ECO:0000313" key="7">
    <source>
        <dbReference type="EMBL" id="AJA16405.1"/>
    </source>
</evidence>
<evidence type="ECO:0000256" key="1">
    <source>
        <dbReference type="ARBA" id="ARBA00000085"/>
    </source>
</evidence>
<dbReference type="PROSITE" id="PS50112">
    <property type="entry name" value="PAS"/>
    <property type="match status" value="1"/>
</dbReference>
<dbReference type="InterPro" id="IPR036097">
    <property type="entry name" value="HisK_dim/P_sf"/>
</dbReference>
<comment type="catalytic activity">
    <reaction evidence="1">
        <text>ATP + protein L-histidine = ADP + protein N-phospho-L-histidine.</text>
        <dbReference type="EC" id="2.7.13.3"/>
    </reaction>
</comment>
<dbReference type="InterPro" id="IPR003661">
    <property type="entry name" value="HisK_dim/P_dom"/>
</dbReference>
<dbReference type="SUPFAM" id="SSF55874">
    <property type="entry name" value="ATPase domain of HSP90 chaperone/DNA topoisomerase II/histidine kinase"/>
    <property type="match status" value="1"/>
</dbReference>
<dbReference type="SMART" id="SM00388">
    <property type="entry name" value="HisKA"/>
    <property type="match status" value="1"/>
</dbReference>
<evidence type="ECO:0000256" key="2">
    <source>
        <dbReference type="ARBA" id="ARBA00012438"/>
    </source>
</evidence>
<protein>
    <recommendedName>
        <fullName evidence="2">histidine kinase</fullName>
        <ecNumber evidence="2">2.7.13.3</ecNumber>
    </recommendedName>
</protein>
<accession>A0AA34WTR8</accession>
<feature type="domain" description="PAS" evidence="6">
    <location>
        <begin position="1"/>
        <end position="30"/>
    </location>
</feature>
<proteinExistence type="predicted"/>
<dbReference type="InterPro" id="IPR036890">
    <property type="entry name" value="HATPase_C_sf"/>
</dbReference>
<evidence type="ECO:0000259" key="5">
    <source>
        <dbReference type="PROSITE" id="PS50109"/>
    </source>
</evidence>
<dbReference type="EMBL" id="CP009974">
    <property type="protein sequence ID" value="AJA16405.1"/>
    <property type="molecule type" value="Genomic_DNA"/>
</dbReference>
<dbReference type="InterPro" id="IPR000014">
    <property type="entry name" value="PAS"/>
</dbReference>
<dbReference type="SMART" id="SM00387">
    <property type="entry name" value="HATPase_c"/>
    <property type="match status" value="1"/>
</dbReference>
<reference evidence="7 8" key="2">
    <citation type="submission" date="2014-11" db="EMBL/GenBank/DDBJ databases">
        <title>Draft genome sequence of the solvent-tolerant Pseudomonas putida S12 including megaplasmid pTTS12.</title>
        <authorList>
            <person name="Wierckx N."/>
            <person name="Nijkamp J."/>
            <person name="Ballerstedt H."/>
            <person name="Siezen R.J."/>
            <person name="Wels M."/>
            <person name="de Ridder D."/>
            <person name="de Winde J.H."/>
            <person name="Ruijssenaars H.J."/>
        </authorList>
    </citation>
    <scope>NUCLEOTIDE SEQUENCE [LARGE SCALE GENOMIC DNA]</scope>
    <source>
        <strain evidence="7 8">S12</strain>
    </source>
</reference>
<dbReference type="PRINTS" id="PR00344">
    <property type="entry name" value="BCTRLSENSOR"/>
</dbReference>
<dbReference type="Gene3D" id="3.30.565.10">
    <property type="entry name" value="Histidine kinase-like ATPase, C-terminal domain"/>
    <property type="match status" value="1"/>
</dbReference>
<dbReference type="PROSITE" id="PS50109">
    <property type="entry name" value="HIS_KIN"/>
    <property type="match status" value="1"/>
</dbReference>
<dbReference type="InterPro" id="IPR005467">
    <property type="entry name" value="His_kinase_dom"/>
</dbReference>
<dbReference type="Pfam" id="PF02518">
    <property type="entry name" value="HATPase_c"/>
    <property type="match status" value="1"/>
</dbReference>
<feature type="domain" description="Histidine kinase" evidence="5">
    <location>
        <begin position="154"/>
        <end position="367"/>
    </location>
</feature>
<dbReference type="GO" id="GO:0000155">
    <property type="term" value="F:phosphorelay sensor kinase activity"/>
    <property type="evidence" value="ECO:0007669"/>
    <property type="project" value="InterPro"/>
</dbReference>
<dbReference type="Gene3D" id="1.10.287.130">
    <property type="match status" value="1"/>
</dbReference>
<dbReference type="CDD" id="cd00130">
    <property type="entry name" value="PAS"/>
    <property type="match status" value="1"/>
</dbReference>
<dbReference type="Proteomes" id="UP000017753">
    <property type="component" value="Chromosome"/>
</dbReference>
<dbReference type="PANTHER" id="PTHR43547:SF2">
    <property type="entry name" value="HYBRID SIGNAL TRANSDUCTION HISTIDINE KINASE C"/>
    <property type="match status" value="1"/>
</dbReference>
<dbReference type="EC" id="2.7.13.3" evidence="2"/>
<dbReference type="SUPFAM" id="SSF55785">
    <property type="entry name" value="PYP-like sensor domain (PAS domain)"/>
    <property type="match status" value="1"/>
</dbReference>
<gene>
    <name evidence="7" type="ORF">RPPX_24745</name>
</gene>
<reference evidence="7 8" key="1">
    <citation type="submission" date="2014-11" db="EMBL/GenBank/DDBJ databases">
        <title>Complete genome sequence of Pseudomonas putida S12 including megaplasmid pTTS12.</title>
        <authorList>
            <person name="Kuepper J."/>
            <person name="Ruijssenaars H.J."/>
            <person name="Blank L.M."/>
            <person name="de Winde J.H."/>
            <person name="Wierckx N."/>
        </authorList>
    </citation>
    <scope>NUCLEOTIDE SEQUENCE [LARGE SCALE GENOMIC DNA]</scope>
    <source>
        <strain evidence="7 8">S12</strain>
    </source>
</reference>
<evidence type="ECO:0000256" key="3">
    <source>
        <dbReference type="ARBA" id="ARBA00022553"/>
    </source>
</evidence>